<dbReference type="PANTHER" id="PTHR36433">
    <property type="entry name" value="HYPOTHETICAL CYTOSOLIC PROTEIN"/>
    <property type="match status" value="1"/>
</dbReference>
<protein>
    <recommendedName>
        <fullName evidence="3">YxeA family protein</fullName>
    </recommendedName>
</protein>
<evidence type="ECO:0000313" key="1">
    <source>
        <dbReference type="EMBL" id="GKT04983.1"/>
    </source>
</evidence>
<keyword evidence="2" id="KW-1185">Reference proteome</keyword>
<evidence type="ECO:0008006" key="3">
    <source>
        <dbReference type="Google" id="ProtNLM"/>
    </source>
</evidence>
<dbReference type="Proteomes" id="UP001628078">
    <property type="component" value="Unassembled WGS sequence"/>
</dbReference>
<dbReference type="InterPro" id="IPR006542">
    <property type="entry name" value="DUF1093"/>
</dbReference>
<gene>
    <name evidence="1" type="ORF">JCM31185_02720</name>
</gene>
<dbReference type="Gene3D" id="2.40.50.480">
    <property type="match status" value="1"/>
</dbReference>
<name>A0ABQ5JKP9_9LACO</name>
<reference evidence="1 2" key="1">
    <citation type="submission" date="2022-03" db="EMBL/GenBank/DDBJ databases">
        <title>Draft genome sequence of Furfurilactobacillus curtus JCM 31185.</title>
        <authorList>
            <person name="Suzuki S."/>
            <person name="Endo A."/>
            <person name="Kajikawa A."/>
        </authorList>
    </citation>
    <scope>NUCLEOTIDE SEQUENCE [LARGE SCALE GENOMIC DNA]</scope>
    <source>
        <strain evidence="1 2">JCM 31185</strain>
    </source>
</reference>
<dbReference type="PANTHER" id="PTHR36433:SF2">
    <property type="entry name" value="YXEA FAMILY PROTEIN"/>
    <property type="match status" value="1"/>
</dbReference>
<dbReference type="InterPro" id="IPR036166">
    <property type="entry name" value="YxeA-like_sf"/>
</dbReference>
<dbReference type="RefSeq" id="WP_407882249.1">
    <property type="nucleotide sequence ID" value="NZ_BQXO01000001.1"/>
</dbReference>
<sequence>MKRFKWILVALVILVAVGIGIDHQITYGGHAYYIKVSDPISKSGSASQGAQSVFYKYDQTGFDDQGASQRLQFHSVKSDNTPLKKGVYLKVIYSKEKGVKSYTVVKRSQIANKALTKIDQYQ</sequence>
<dbReference type="SUPFAM" id="SSF159121">
    <property type="entry name" value="BC4932-like"/>
    <property type="match status" value="1"/>
</dbReference>
<evidence type="ECO:0000313" key="2">
    <source>
        <dbReference type="Proteomes" id="UP001628078"/>
    </source>
</evidence>
<organism evidence="1 2">
    <name type="scientific">Furfurilactobacillus curtus</name>
    <dbReference type="NCBI Taxonomy" id="1746200"/>
    <lineage>
        <taxon>Bacteria</taxon>
        <taxon>Bacillati</taxon>
        <taxon>Bacillota</taxon>
        <taxon>Bacilli</taxon>
        <taxon>Lactobacillales</taxon>
        <taxon>Lactobacillaceae</taxon>
        <taxon>Furfurilactobacillus</taxon>
    </lineage>
</organism>
<dbReference type="NCBIfam" id="TIGR01655">
    <property type="entry name" value="yxeA_fam"/>
    <property type="match status" value="1"/>
</dbReference>
<proteinExistence type="predicted"/>
<accession>A0ABQ5JKP9</accession>
<dbReference type="EMBL" id="BQXO01000001">
    <property type="protein sequence ID" value="GKT04983.1"/>
    <property type="molecule type" value="Genomic_DNA"/>
</dbReference>
<dbReference type="Pfam" id="PF06486">
    <property type="entry name" value="DUF1093"/>
    <property type="match status" value="1"/>
</dbReference>
<comment type="caution">
    <text evidence="1">The sequence shown here is derived from an EMBL/GenBank/DDBJ whole genome shotgun (WGS) entry which is preliminary data.</text>
</comment>